<dbReference type="InterPro" id="IPR011059">
    <property type="entry name" value="Metal-dep_hydrolase_composite"/>
</dbReference>
<evidence type="ECO:0000313" key="2">
    <source>
        <dbReference type="Proteomes" id="UP000254640"/>
    </source>
</evidence>
<proteinExistence type="predicted"/>
<evidence type="ECO:0000313" key="1">
    <source>
        <dbReference type="EMBL" id="SUB17705.1"/>
    </source>
</evidence>
<keyword evidence="2" id="KW-1185">Reference proteome</keyword>
<dbReference type="SUPFAM" id="SSF51338">
    <property type="entry name" value="Composite domain of metallo-dependent hydrolases"/>
    <property type="match status" value="1"/>
</dbReference>
<dbReference type="InterPro" id="IPR032466">
    <property type="entry name" value="Metal_Hydrolase"/>
</dbReference>
<reference evidence="1 2" key="1">
    <citation type="submission" date="2018-06" db="EMBL/GenBank/DDBJ databases">
        <authorList>
            <consortium name="Pathogen Informatics"/>
            <person name="Doyle S."/>
        </authorList>
    </citation>
    <scope>NUCLEOTIDE SEQUENCE [LARGE SCALE GENOMIC DNA]</scope>
    <source>
        <strain evidence="1 2">NCTC9381</strain>
    </source>
</reference>
<dbReference type="GO" id="GO:0016810">
    <property type="term" value="F:hydrolase activity, acting on carbon-nitrogen (but not peptide) bonds"/>
    <property type="evidence" value="ECO:0007669"/>
    <property type="project" value="InterPro"/>
</dbReference>
<dbReference type="Gene3D" id="2.30.40.10">
    <property type="entry name" value="Urease, subunit C, domain 1"/>
    <property type="match status" value="1"/>
</dbReference>
<dbReference type="Proteomes" id="UP000254640">
    <property type="component" value="Unassembled WGS sequence"/>
</dbReference>
<dbReference type="AlphaFoldDB" id="A0A379AII3"/>
<name>A0A379AII3_ENTAG</name>
<organism evidence="1 2">
    <name type="scientific">Enterobacter agglomerans</name>
    <name type="common">Erwinia herbicola</name>
    <name type="synonym">Pantoea agglomerans</name>
    <dbReference type="NCBI Taxonomy" id="549"/>
    <lineage>
        <taxon>Bacteria</taxon>
        <taxon>Pseudomonadati</taxon>
        <taxon>Pseudomonadota</taxon>
        <taxon>Gammaproteobacteria</taxon>
        <taxon>Enterobacterales</taxon>
        <taxon>Erwiniaceae</taxon>
        <taxon>Pantoea</taxon>
        <taxon>Pantoea agglomerans group</taxon>
    </lineage>
</organism>
<gene>
    <name evidence="1" type="ORF">NCTC9381_03635</name>
</gene>
<dbReference type="EMBL" id="UGSO01000001">
    <property type="protein sequence ID" value="SUB17705.1"/>
    <property type="molecule type" value="Genomic_DNA"/>
</dbReference>
<sequence>MEYIAQGGRWGIGSDSHVSLSAQEELRWLEYAQRLRDQRRNRITLPGQPSVGDLLWQQASSRRCAGVWHSAGARWRWDNVPTGWCCGMRRGSAASGPHAVLNRWLFAGQRDQIRDVYVAGKAVVEDGVHPHQTACAARFAQAMEALR</sequence>
<accession>A0A379AII3</accession>
<dbReference type="Gene3D" id="3.20.20.140">
    <property type="entry name" value="Metal-dependent hydrolases"/>
    <property type="match status" value="1"/>
</dbReference>
<dbReference type="SUPFAM" id="SSF51556">
    <property type="entry name" value="Metallo-dependent hydrolases"/>
    <property type="match status" value="1"/>
</dbReference>
<protein>
    <submittedName>
        <fullName evidence="1">N-formimino-L-glutamate deiminase</fullName>
    </submittedName>
</protein>